<dbReference type="CDD" id="cd00093">
    <property type="entry name" value="HTH_XRE"/>
    <property type="match status" value="1"/>
</dbReference>
<keyword evidence="3" id="KW-0804">Transcription</keyword>
<evidence type="ECO:0000256" key="1">
    <source>
        <dbReference type="ARBA" id="ARBA00023015"/>
    </source>
</evidence>
<evidence type="ECO:0000313" key="5">
    <source>
        <dbReference type="EMBL" id="MFC5519174.1"/>
    </source>
</evidence>
<keyword evidence="6" id="KW-1185">Reference proteome</keyword>
<dbReference type="CDD" id="cd06462">
    <property type="entry name" value="Peptidase_S24_S26"/>
    <property type="match status" value="1"/>
</dbReference>
<dbReference type="EMBL" id="JBHSML010000032">
    <property type="protein sequence ID" value="MFC5519174.1"/>
    <property type="molecule type" value="Genomic_DNA"/>
</dbReference>
<dbReference type="SUPFAM" id="SSF47413">
    <property type="entry name" value="lambda repressor-like DNA-binding domains"/>
    <property type="match status" value="1"/>
</dbReference>
<protein>
    <submittedName>
        <fullName evidence="5">LexA family protein</fullName>
    </submittedName>
</protein>
<dbReference type="InterPro" id="IPR015927">
    <property type="entry name" value="Peptidase_S24_S26A/B/C"/>
</dbReference>
<dbReference type="InterPro" id="IPR001387">
    <property type="entry name" value="Cro/C1-type_HTH"/>
</dbReference>
<keyword evidence="2" id="KW-0238">DNA-binding</keyword>
<dbReference type="InterPro" id="IPR036286">
    <property type="entry name" value="LexA/Signal_pep-like_sf"/>
</dbReference>
<dbReference type="Proteomes" id="UP001596150">
    <property type="component" value="Unassembled WGS sequence"/>
</dbReference>
<feature type="domain" description="HTH cro/C1-type" evidence="4">
    <location>
        <begin position="5"/>
        <end position="36"/>
    </location>
</feature>
<dbReference type="Pfam" id="PF01381">
    <property type="entry name" value="HTH_3"/>
    <property type="match status" value="1"/>
</dbReference>
<dbReference type="PROSITE" id="PS50943">
    <property type="entry name" value="HTH_CROC1"/>
    <property type="match status" value="1"/>
</dbReference>
<dbReference type="PANTHER" id="PTHR40661">
    <property type="match status" value="1"/>
</dbReference>
<organism evidence="5 6">
    <name type="scientific">Kaistia terrae</name>
    <dbReference type="NCBI Taxonomy" id="537017"/>
    <lineage>
        <taxon>Bacteria</taxon>
        <taxon>Pseudomonadati</taxon>
        <taxon>Pseudomonadota</taxon>
        <taxon>Alphaproteobacteria</taxon>
        <taxon>Hyphomicrobiales</taxon>
        <taxon>Kaistiaceae</taxon>
        <taxon>Kaistia</taxon>
    </lineage>
</organism>
<dbReference type="PANTHER" id="PTHR40661:SF3">
    <property type="entry name" value="FELS-1 PROPHAGE TRANSCRIPTIONAL REGULATOR"/>
    <property type="match status" value="1"/>
</dbReference>
<proteinExistence type="predicted"/>
<dbReference type="Gene3D" id="2.10.109.10">
    <property type="entry name" value="Umud Fragment, subunit A"/>
    <property type="match status" value="1"/>
</dbReference>
<keyword evidence="1" id="KW-0805">Transcription regulation</keyword>
<dbReference type="InterPro" id="IPR010982">
    <property type="entry name" value="Lambda_DNA-bd_dom_sf"/>
</dbReference>
<dbReference type="Gene3D" id="1.10.260.40">
    <property type="entry name" value="lambda repressor-like DNA-binding domains"/>
    <property type="match status" value="1"/>
</dbReference>
<gene>
    <name evidence="5" type="ORF">ACFPP9_25640</name>
</gene>
<name>A0ABW0Q926_9HYPH</name>
<evidence type="ECO:0000256" key="3">
    <source>
        <dbReference type="ARBA" id="ARBA00023163"/>
    </source>
</evidence>
<dbReference type="RefSeq" id="WP_266346149.1">
    <property type="nucleotide sequence ID" value="NZ_JAPKNH010000013.1"/>
</dbReference>
<evidence type="ECO:0000259" key="4">
    <source>
        <dbReference type="PROSITE" id="PS50943"/>
    </source>
</evidence>
<sequence>MKQTLERILADRRWTQSDLASALGVTQATVSRWFHGSDPRGATRDQIRQLADGPSAASALIRVPLISWISAGALKETANISGWEDIPHLEMADLPPGDWIALEVGGDSMDRISPPGSIIVANRRDTRLVPNACYVIGDQDGNATYKRWRPNPSRFEPVSTNPDHEALFPTSEPTIIGRVRRSIINM</sequence>
<reference evidence="6" key="1">
    <citation type="journal article" date="2019" name="Int. J. Syst. Evol. Microbiol.">
        <title>The Global Catalogue of Microorganisms (GCM) 10K type strain sequencing project: providing services to taxonomists for standard genome sequencing and annotation.</title>
        <authorList>
            <consortium name="The Broad Institute Genomics Platform"/>
            <consortium name="The Broad Institute Genome Sequencing Center for Infectious Disease"/>
            <person name="Wu L."/>
            <person name="Ma J."/>
        </authorList>
    </citation>
    <scope>NUCLEOTIDE SEQUENCE [LARGE SCALE GENOMIC DNA]</scope>
    <source>
        <strain evidence="6">KACC 12633</strain>
    </source>
</reference>
<accession>A0ABW0Q926</accession>
<comment type="caution">
    <text evidence="5">The sequence shown here is derived from an EMBL/GenBank/DDBJ whole genome shotgun (WGS) entry which is preliminary data.</text>
</comment>
<dbReference type="SUPFAM" id="SSF51306">
    <property type="entry name" value="LexA/Signal peptidase"/>
    <property type="match status" value="1"/>
</dbReference>
<evidence type="ECO:0000313" key="6">
    <source>
        <dbReference type="Proteomes" id="UP001596150"/>
    </source>
</evidence>
<evidence type="ECO:0000256" key="2">
    <source>
        <dbReference type="ARBA" id="ARBA00023125"/>
    </source>
</evidence>
<dbReference type="Pfam" id="PF00717">
    <property type="entry name" value="Peptidase_S24"/>
    <property type="match status" value="1"/>
</dbReference>
<dbReference type="SMART" id="SM00530">
    <property type="entry name" value="HTH_XRE"/>
    <property type="match status" value="1"/>
</dbReference>